<gene>
    <name evidence="2" type="ORF">PCOR1329_LOCUS62189</name>
</gene>
<reference evidence="2" key="1">
    <citation type="submission" date="2023-10" db="EMBL/GenBank/DDBJ databases">
        <authorList>
            <person name="Chen Y."/>
            <person name="Shah S."/>
            <person name="Dougan E. K."/>
            <person name="Thang M."/>
            <person name="Chan C."/>
        </authorList>
    </citation>
    <scope>NUCLEOTIDE SEQUENCE [LARGE SCALE GENOMIC DNA]</scope>
</reference>
<comment type="caution">
    <text evidence="2">The sequence shown here is derived from an EMBL/GenBank/DDBJ whole genome shotgun (WGS) entry which is preliminary data.</text>
</comment>
<name>A0ABN9VZH0_9DINO</name>
<evidence type="ECO:0000313" key="3">
    <source>
        <dbReference type="Proteomes" id="UP001189429"/>
    </source>
</evidence>
<protein>
    <submittedName>
        <fullName evidence="2">Uncharacterized protein</fullName>
    </submittedName>
</protein>
<evidence type="ECO:0000313" key="2">
    <source>
        <dbReference type="EMBL" id="CAK0878428.1"/>
    </source>
</evidence>
<accession>A0ABN9VZH0</accession>
<dbReference type="EMBL" id="CAUYUJ010017844">
    <property type="protein sequence ID" value="CAK0878428.1"/>
    <property type="molecule type" value="Genomic_DNA"/>
</dbReference>
<dbReference type="Proteomes" id="UP001189429">
    <property type="component" value="Unassembled WGS sequence"/>
</dbReference>
<keyword evidence="3" id="KW-1185">Reference proteome</keyword>
<feature type="region of interest" description="Disordered" evidence="1">
    <location>
        <begin position="87"/>
        <end position="107"/>
    </location>
</feature>
<organism evidence="2 3">
    <name type="scientific">Prorocentrum cordatum</name>
    <dbReference type="NCBI Taxonomy" id="2364126"/>
    <lineage>
        <taxon>Eukaryota</taxon>
        <taxon>Sar</taxon>
        <taxon>Alveolata</taxon>
        <taxon>Dinophyceae</taxon>
        <taxon>Prorocentrales</taxon>
        <taxon>Prorocentraceae</taxon>
        <taxon>Prorocentrum</taxon>
    </lineage>
</organism>
<sequence>MNCDSRSERSNAVYAAPARWLRATASGCSGEGLVFPAWAACFLICSPAPPRENEPEHRMCLGQRACVERPAPPPSLLFARPRSNVGRTPFNSSSSSSSSFPPVLLYL</sequence>
<evidence type="ECO:0000256" key="1">
    <source>
        <dbReference type="SAM" id="MobiDB-lite"/>
    </source>
</evidence>
<proteinExistence type="predicted"/>